<dbReference type="Proteomes" id="UP000197290">
    <property type="component" value="Unassembled WGS sequence"/>
</dbReference>
<sequence length="149" mass="16186">MNDLTNRADYLRFLQAHARALPDAEAMAAAVWPTLRRRTPLLAADLHALGETVDLSVKTDSEAGPRQWGALYVVEGSRLGGGFLSKRVASGLPVSYLSAVHLSGEWRSIRLAIEQAADGHDPDWQEQMVAGALDVFSLYRSAADEPLTT</sequence>
<dbReference type="CDD" id="cd19166">
    <property type="entry name" value="HemeO-bac"/>
    <property type="match status" value="1"/>
</dbReference>
<organism evidence="1 2">
    <name type="scientific">Sphingomonas dokdonensis</name>
    <dbReference type="NCBI Taxonomy" id="344880"/>
    <lineage>
        <taxon>Bacteria</taxon>
        <taxon>Pseudomonadati</taxon>
        <taxon>Pseudomonadota</taxon>
        <taxon>Alphaproteobacteria</taxon>
        <taxon>Sphingomonadales</taxon>
        <taxon>Sphingomonadaceae</taxon>
        <taxon>Sphingomonas</taxon>
    </lineage>
</organism>
<evidence type="ECO:0000313" key="2">
    <source>
        <dbReference type="Proteomes" id="UP000197290"/>
    </source>
</evidence>
<dbReference type="InterPro" id="IPR016084">
    <property type="entry name" value="Haem_Oase-like_multi-hlx"/>
</dbReference>
<dbReference type="SUPFAM" id="SSF48613">
    <property type="entry name" value="Heme oxygenase-like"/>
    <property type="match status" value="1"/>
</dbReference>
<comment type="caution">
    <text evidence="1">The sequence shown here is derived from an EMBL/GenBank/DDBJ whole genome shotgun (WGS) entry which is preliminary data.</text>
</comment>
<accession>A0A245ZVK1</accession>
<reference evidence="1 2" key="1">
    <citation type="submission" date="2017-03" db="EMBL/GenBank/DDBJ databases">
        <title>Genome sequence of Sphingomonas dokdonensis DSM 21029.</title>
        <authorList>
            <person name="Poehlein A."/>
            <person name="Wuebbeler J.H."/>
            <person name="Steinbuechel A."/>
            <person name="Daniel R."/>
        </authorList>
    </citation>
    <scope>NUCLEOTIDE SEQUENCE [LARGE SCALE GENOMIC DNA]</scope>
    <source>
        <strain evidence="1 2">DSM 21029</strain>
    </source>
</reference>
<protein>
    <recommendedName>
        <fullName evidence="3">Heme oxygenase</fullName>
    </recommendedName>
</protein>
<dbReference type="EMBL" id="NBBI01000001">
    <property type="protein sequence ID" value="OWK33776.1"/>
    <property type="molecule type" value="Genomic_DNA"/>
</dbReference>
<name>A0A245ZVK1_9SPHN</name>
<evidence type="ECO:0008006" key="3">
    <source>
        <dbReference type="Google" id="ProtNLM"/>
    </source>
</evidence>
<dbReference type="Gene3D" id="1.20.910.10">
    <property type="entry name" value="Heme oxygenase-like"/>
    <property type="match status" value="1"/>
</dbReference>
<dbReference type="AlphaFoldDB" id="A0A245ZVK1"/>
<gene>
    <name evidence="1" type="ORF">SPDO_06640</name>
</gene>
<keyword evidence="2" id="KW-1185">Reference proteome</keyword>
<evidence type="ECO:0000313" key="1">
    <source>
        <dbReference type="EMBL" id="OWK33776.1"/>
    </source>
</evidence>
<proteinExistence type="predicted"/>